<keyword evidence="6 10" id="KW-0812">Transmembrane</keyword>
<dbReference type="GO" id="GO:0005886">
    <property type="term" value="C:plasma membrane"/>
    <property type="evidence" value="ECO:0007669"/>
    <property type="project" value="UniProtKB-SubCell"/>
</dbReference>
<comment type="function">
    <text evidence="9">Part of the ABC transporter complex hrt involved in hemin import. Responsible for the translocation of the substrate across the membrane.</text>
</comment>
<evidence type="ECO:0000256" key="1">
    <source>
        <dbReference type="ARBA" id="ARBA00004651"/>
    </source>
</evidence>
<feature type="transmembrane region" description="Helical" evidence="10">
    <location>
        <begin position="349"/>
        <end position="370"/>
    </location>
</feature>
<proteinExistence type="inferred from homology"/>
<dbReference type="AlphaFoldDB" id="A0A5D4RYT1"/>
<dbReference type="PANTHER" id="PTHR43738:SF2">
    <property type="entry name" value="ABC TRANSPORTER PERMEASE"/>
    <property type="match status" value="1"/>
</dbReference>
<evidence type="ECO:0000256" key="7">
    <source>
        <dbReference type="ARBA" id="ARBA00022989"/>
    </source>
</evidence>
<comment type="subunit">
    <text evidence="3">The complex is composed of two ATP-binding proteins (HrtA), two transmembrane proteins (HrtB) and a solute-binding protein.</text>
</comment>
<evidence type="ECO:0000256" key="4">
    <source>
        <dbReference type="ARBA" id="ARBA00016962"/>
    </source>
</evidence>
<feature type="domain" description="ABC3 transporter permease C-terminal" evidence="11">
    <location>
        <begin position="262"/>
        <end position="371"/>
    </location>
</feature>
<feature type="transmembrane region" description="Helical" evidence="10">
    <location>
        <begin position="21"/>
        <end position="39"/>
    </location>
</feature>
<dbReference type="Proteomes" id="UP000322997">
    <property type="component" value="Unassembled WGS sequence"/>
</dbReference>
<keyword evidence="7 10" id="KW-1133">Transmembrane helix</keyword>
<dbReference type="PANTHER" id="PTHR43738">
    <property type="entry name" value="ABC TRANSPORTER, MEMBRANE PROTEIN"/>
    <property type="match status" value="1"/>
</dbReference>
<accession>A0A5D4RYT1</accession>
<comment type="similarity">
    <text evidence="2">Belongs to the ABC-4 integral membrane protein family. HrtB subfamily.</text>
</comment>
<dbReference type="EMBL" id="VTEQ01000002">
    <property type="protein sequence ID" value="TYS54732.1"/>
    <property type="molecule type" value="Genomic_DNA"/>
</dbReference>
<dbReference type="Pfam" id="PF02687">
    <property type="entry name" value="FtsX"/>
    <property type="match status" value="1"/>
</dbReference>
<comment type="caution">
    <text evidence="12">The sequence shown here is derived from an EMBL/GenBank/DDBJ whole genome shotgun (WGS) entry which is preliminary data.</text>
</comment>
<evidence type="ECO:0000256" key="5">
    <source>
        <dbReference type="ARBA" id="ARBA00022475"/>
    </source>
</evidence>
<name>A0A5D4RYT1_9BACI</name>
<keyword evidence="5" id="KW-1003">Cell membrane</keyword>
<dbReference type="InterPro" id="IPR051125">
    <property type="entry name" value="ABC-4/HrtB_transporter"/>
</dbReference>
<evidence type="ECO:0000256" key="8">
    <source>
        <dbReference type="ARBA" id="ARBA00023136"/>
    </source>
</evidence>
<dbReference type="RefSeq" id="WP_148984871.1">
    <property type="nucleotide sequence ID" value="NZ_JBNILK010000003.1"/>
</dbReference>
<evidence type="ECO:0000256" key="3">
    <source>
        <dbReference type="ARBA" id="ARBA00011131"/>
    </source>
</evidence>
<feature type="transmembrane region" description="Helical" evidence="10">
    <location>
        <begin position="250"/>
        <end position="275"/>
    </location>
</feature>
<evidence type="ECO:0000256" key="9">
    <source>
        <dbReference type="ARBA" id="ARBA00024973"/>
    </source>
</evidence>
<comment type="subcellular location">
    <subcellularLocation>
        <location evidence="1">Cell membrane</location>
        <topology evidence="1">Multi-pass membrane protein</topology>
    </subcellularLocation>
</comment>
<reference evidence="12 13" key="1">
    <citation type="submission" date="2019-08" db="EMBL/GenBank/DDBJ databases">
        <title>Bacillus genomes from the desert of Cuatro Cienegas, Coahuila.</title>
        <authorList>
            <person name="Olmedo-Alvarez G."/>
        </authorList>
    </citation>
    <scope>NUCLEOTIDE SEQUENCE [LARGE SCALE GENOMIC DNA]</scope>
    <source>
        <strain evidence="12 13">CH108_3D</strain>
    </source>
</reference>
<sequence length="371" mass="40390">MKIFHLALSHIRKSKSAAVSLFLFIVIASVLLNIGLMVITQLNPFLDEKNEELQDPHTTFVMNRELYRPDIGTYLSDRPGVTNTEKEDVISMDIANFTYGDGDLASTIVILNADAPRDIGAMKLIEKKGDKGDDAIFVPLSFKTNGGYSLGDDLAITYRGDEYRYRIAGFFETTVMGTTNMGVMKLMLPRESFKELSEELGGKADGIMLSARMNDSADAPDLAQKVMQQFNENASSVLQRDFETMKNVSLLTITIIATLLVAFAAINVLVSLIVIRFRISNSIEDGMENIGVLKAIGYTSAQILASIALQFLLIVVGASLVGVALSYTLMPFFGETISSLSGLVWDQHIALGVNGISIVVIVLAVGLVTLL</sequence>
<keyword evidence="8 10" id="KW-0472">Membrane</keyword>
<evidence type="ECO:0000313" key="12">
    <source>
        <dbReference type="EMBL" id="TYS54732.1"/>
    </source>
</evidence>
<evidence type="ECO:0000313" key="13">
    <source>
        <dbReference type="Proteomes" id="UP000322997"/>
    </source>
</evidence>
<evidence type="ECO:0000259" key="11">
    <source>
        <dbReference type="Pfam" id="PF02687"/>
    </source>
</evidence>
<organism evidence="12 13">
    <name type="scientific">Rossellomorea marisflavi</name>
    <dbReference type="NCBI Taxonomy" id="189381"/>
    <lineage>
        <taxon>Bacteria</taxon>
        <taxon>Bacillati</taxon>
        <taxon>Bacillota</taxon>
        <taxon>Bacilli</taxon>
        <taxon>Bacillales</taxon>
        <taxon>Bacillaceae</taxon>
        <taxon>Rossellomorea</taxon>
    </lineage>
</organism>
<dbReference type="InterPro" id="IPR003838">
    <property type="entry name" value="ABC3_permease_C"/>
</dbReference>
<feature type="transmembrane region" description="Helical" evidence="10">
    <location>
        <begin position="296"/>
        <end position="329"/>
    </location>
</feature>
<protein>
    <recommendedName>
        <fullName evidence="4">Putative hemin transport system permease protein HrtB</fullName>
    </recommendedName>
</protein>
<evidence type="ECO:0000256" key="10">
    <source>
        <dbReference type="SAM" id="Phobius"/>
    </source>
</evidence>
<gene>
    <name evidence="12" type="ORF">FZC83_07240</name>
</gene>
<evidence type="ECO:0000256" key="6">
    <source>
        <dbReference type="ARBA" id="ARBA00022692"/>
    </source>
</evidence>
<evidence type="ECO:0000256" key="2">
    <source>
        <dbReference type="ARBA" id="ARBA00008697"/>
    </source>
</evidence>